<feature type="transmembrane region" description="Helical" evidence="1">
    <location>
        <begin position="21"/>
        <end position="47"/>
    </location>
</feature>
<evidence type="ECO:0008006" key="4">
    <source>
        <dbReference type="Google" id="ProtNLM"/>
    </source>
</evidence>
<dbReference type="EMBL" id="DAKRPA010000150">
    <property type="protein sequence ID" value="DAZ96963.1"/>
    <property type="molecule type" value="Genomic_DNA"/>
</dbReference>
<dbReference type="SUPFAM" id="SSF52058">
    <property type="entry name" value="L domain-like"/>
    <property type="match status" value="1"/>
</dbReference>
<dbReference type="InterPro" id="IPR032675">
    <property type="entry name" value="LRR_dom_sf"/>
</dbReference>
<feature type="transmembrane region" description="Helical" evidence="1">
    <location>
        <begin position="349"/>
        <end position="371"/>
    </location>
</feature>
<name>A0AAV2YT47_9STRA</name>
<feature type="transmembrane region" description="Helical" evidence="1">
    <location>
        <begin position="430"/>
        <end position="448"/>
    </location>
</feature>
<comment type="caution">
    <text evidence="2">The sequence shown here is derived from an EMBL/GenBank/DDBJ whole genome shotgun (WGS) entry which is preliminary data.</text>
</comment>
<sequence length="756" mass="84762">MEDDARPWIVVLDVPAWLFRVLWCFILTLRVVCGGFCLGASSVYWFLGRTEMTFYAQLLGPGASKHLSTVGLTYAAIGVAHCYQLARMVYSSARHRTFAFEGSRLPPAARPRQQLQQASAYVFPDNNTRRRSSLQSVATVVQQSHQSRQSYENHVGTTDVAIQPLRGSMLTRFLWTLIKRTWRRLFGRAGFFGVESEFFHTRFLVRELGEILSQLLQVYNSSTLIARRWINNLSVMLFVLNCCSTPIVELLCHRRQRQHLHRVADSPENDDPSTDTGTNVSEDVDILALERFLCLACDLVLDAGQSVVIPLVIFMPYFYQFDTTAFSFPEQMLYDDTRYVNMVMEGQQLFVVSFFDLMSTLIPQYSIYSCLTSMRALIKQHSTTITIVPETATLERTTSALRTQQGLVRFTQSRRHALATRQRQRMVVRVVLHAMTVVLGGGVLALHLRAQQTSTHLSDPACLQATCPWFTDKIACSVFEFDCHKRQTATIHEDSLGSIDANSVGVLAIKHCVALVMPTSIRQLRNLVGIELYNITIVSWGANSAITASSHPHLTFIAFARVNMTEIPPAVVHLDLPETLVDIEVCVSNLTHLPENVGDAWRALNALYVEKTLLDYYPEGLARTAVQELSLQGNRIQSLGLATTNDTTQISFPSSLALLSLSDNPLQALPHAMAAYRSITFLTLEYTLLMELPSWIDDVAHFADKIYLHGTPFCDELEASARADHGADAVISCVAHNDRGRGSYPLDLVTNRQSLK</sequence>
<dbReference type="Gene3D" id="3.80.10.10">
    <property type="entry name" value="Ribonuclease Inhibitor"/>
    <property type="match status" value="1"/>
</dbReference>
<evidence type="ECO:0000313" key="3">
    <source>
        <dbReference type="Proteomes" id="UP001146120"/>
    </source>
</evidence>
<reference evidence="2" key="1">
    <citation type="submission" date="2022-11" db="EMBL/GenBank/DDBJ databases">
        <authorList>
            <person name="Morgan W.R."/>
            <person name="Tartar A."/>
        </authorList>
    </citation>
    <scope>NUCLEOTIDE SEQUENCE</scope>
    <source>
        <strain evidence="2">ARSEF 373</strain>
    </source>
</reference>
<keyword evidence="1" id="KW-0812">Transmembrane</keyword>
<evidence type="ECO:0000256" key="1">
    <source>
        <dbReference type="SAM" id="Phobius"/>
    </source>
</evidence>
<keyword evidence="1" id="KW-1133">Transmembrane helix</keyword>
<keyword evidence="3" id="KW-1185">Reference proteome</keyword>
<protein>
    <recommendedName>
        <fullName evidence="4">Leucine-rich repeat domain, L domain-like</fullName>
    </recommendedName>
</protein>
<dbReference type="Proteomes" id="UP001146120">
    <property type="component" value="Unassembled WGS sequence"/>
</dbReference>
<reference evidence="2" key="2">
    <citation type="journal article" date="2023" name="Microbiol Resour">
        <title>Decontamination and Annotation of the Draft Genome Sequence of the Oomycete Lagenidium giganteum ARSEF 373.</title>
        <authorList>
            <person name="Morgan W.R."/>
            <person name="Tartar A."/>
        </authorList>
    </citation>
    <scope>NUCLEOTIDE SEQUENCE</scope>
    <source>
        <strain evidence="2">ARSEF 373</strain>
    </source>
</reference>
<dbReference type="AlphaFoldDB" id="A0AAV2YT47"/>
<evidence type="ECO:0000313" key="2">
    <source>
        <dbReference type="EMBL" id="DAZ96963.1"/>
    </source>
</evidence>
<keyword evidence="1" id="KW-0472">Membrane</keyword>
<gene>
    <name evidence="2" type="ORF">N0F65_012095</name>
</gene>
<feature type="transmembrane region" description="Helical" evidence="1">
    <location>
        <begin position="299"/>
        <end position="319"/>
    </location>
</feature>
<organism evidence="2 3">
    <name type="scientific">Lagenidium giganteum</name>
    <dbReference type="NCBI Taxonomy" id="4803"/>
    <lineage>
        <taxon>Eukaryota</taxon>
        <taxon>Sar</taxon>
        <taxon>Stramenopiles</taxon>
        <taxon>Oomycota</taxon>
        <taxon>Peronosporomycetes</taxon>
        <taxon>Pythiales</taxon>
        <taxon>Pythiaceae</taxon>
    </lineage>
</organism>
<accession>A0AAV2YT47</accession>
<proteinExistence type="predicted"/>